<sequence length="355" mass="41095">MKRKKWSDEEEETLISAYSDLLRSGSLSRLKTREKKFQPIADRVNSAHHDRTPSAFPFRWSWRDVSVKVQNMRHRYLSVKLKIRRPSTTTADGDFAWDDGVDHWPNFLKYKHVFGDVDLVPSSAPVDDNDEESQEDPTPGDPDPEAVVEVDDFGCLGFVDCDGSVGAAAGEVAEEGGGGGKVGFVLSKVLEALEDRLEREERRREREERRREREERERRERREKARAEREREEEEWRRRRWRRREEEGRREAEEMEWRERLMEMQMEHEKRMVQMQAEAMQGTVQMVEAVLRFVGQVLGSSGGGGGGEVGVGTVGSGAHHVLQELQQQQLHHHHHHHHQRIGDGKPNGDSDSQYM</sequence>
<reference evidence="3" key="1">
    <citation type="journal article" date="2023" name="Nat. Commun.">
        <title>Diploid and tetraploid genomes of Acorus and the evolution of monocots.</title>
        <authorList>
            <person name="Ma L."/>
            <person name="Liu K.W."/>
            <person name="Li Z."/>
            <person name="Hsiao Y.Y."/>
            <person name="Qi Y."/>
            <person name="Fu T."/>
            <person name="Tang G.D."/>
            <person name="Zhang D."/>
            <person name="Sun W.H."/>
            <person name="Liu D.K."/>
            <person name="Li Y."/>
            <person name="Chen G.Z."/>
            <person name="Liu X.D."/>
            <person name="Liao X.Y."/>
            <person name="Jiang Y.T."/>
            <person name="Yu X."/>
            <person name="Hao Y."/>
            <person name="Huang J."/>
            <person name="Zhao X.W."/>
            <person name="Ke S."/>
            <person name="Chen Y.Y."/>
            <person name="Wu W.L."/>
            <person name="Hsu J.L."/>
            <person name="Lin Y.F."/>
            <person name="Huang M.D."/>
            <person name="Li C.Y."/>
            <person name="Huang L."/>
            <person name="Wang Z.W."/>
            <person name="Zhao X."/>
            <person name="Zhong W.Y."/>
            <person name="Peng D.H."/>
            <person name="Ahmad S."/>
            <person name="Lan S."/>
            <person name="Zhang J.S."/>
            <person name="Tsai W.C."/>
            <person name="Van de Peer Y."/>
            <person name="Liu Z.J."/>
        </authorList>
    </citation>
    <scope>NUCLEOTIDE SEQUENCE</scope>
    <source>
        <strain evidence="3">SCP</strain>
    </source>
</reference>
<gene>
    <name evidence="3" type="ORF">QJS04_geneDACA013517</name>
</gene>
<name>A0AAV9AI67_ACOGR</name>
<dbReference type="AlphaFoldDB" id="A0AAV9AI67"/>
<feature type="region of interest" description="Disordered" evidence="1">
    <location>
        <begin position="327"/>
        <end position="355"/>
    </location>
</feature>
<accession>A0AAV9AI67</accession>
<evidence type="ECO:0000313" key="3">
    <source>
        <dbReference type="EMBL" id="KAK1263892.1"/>
    </source>
</evidence>
<evidence type="ECO:0000313" key="4">
    <source>
        <dbReference type="Proteomes" id="UP001179952"/>
    </source>
</evidence>
<reference evidence="3" key="2">
    <citation type="submission" date="2023-06" db="EMBL/GenBank/DDBJ databases">
        <authorList>
            <person name="Ma L."/>
            <person name="Liu K.-W."/>
            <person name="Li Z."/>
            <person name="Hsiao Y.-Y."/>
            <person name="Qi Y."/>
            <person name="Fu T."/>
            <person name="Tang G."/>
            <person name="Zhang D."/>
            <person name="Sun W.-H."/>
            <person name="Liu D.-K."/>
            <person name="Li Y."/>
            <person name="Chen G.-Z."/>
            <person name="Liu X.-D."/>
            <person name="Liao X.-Y."/>
            <person name="Jiang Y.-T."/>
            <person name="Yu X."/>
            <person name="Hao Y."/>
            <person name="Huang J."/>
            <person name="Zhao X.-W."/>
            <person name="Ke S."/>
            <person name="Chen Y.-Y."/>
            <person name="Wu W.-L."/>
            <person name="Hsu J.-L."/>
            <person name="Lin Y.-F."/>
            <person name="Huang M.-D."/>
            <person name="Li C.-Y."/>
            <person name="Huang L."/>
            <person name="Wang Z.-W."/>
            <person name="Zhao X."/>
            <person name="Zhong W.-Y."/>
            <person name="Peng D.-H."/>
            <person name="Ahmad S."/>
            <person name="Lan S."/>
            <person name="Zhang J.-S."/>
            <person name="Tsai W.-C."/>
            <person name="Van De Peer Y."/>
            <person name="Liu Z.-J."/>
        </authorList>
    </citation>
    <scope>NUCLEOTIDE SEQUENCE</scope>
    <source>
        <strain evidence="3">SCP</strain>
        <tissue evidence="3">Leaves</tissue>
    </source>
</reference>
<organism evidence="3 4">
    <name type="scientific">Acorus gramineus</name>
    <name type="common">Dwarf sweet flag</name>
    <dbReference type="NCBI Taxonomy" id="55184"/>
    <lineage>
        <taxon>Eukaryota</taxon>
        <taxon>Viridiplantae</taxon>
        <taxon>Streptophyta</taxon>
        <taxon>Embryophyta</taxon>
        <taxon>Tracheophyta</taxon>
        <taxon>Spermatophyta</taxon>
        <taxon>Magnoliopsida</taxon>
        <taxon>Liliopsida</taxon>
        <taxon>Acoraceae</taxon>
        <taxon>Acorus</taxon>
    </lineage>
</organism>
<feature type="compositionally biased region" description="Basic residues" evidence="1">
    <location>
        <begin position="330"/>
        <end position="339"/>
    </location>
</feature>
<evidence type="ECO:0000256" key="1">
    <source>
        <dbReference type="SAM" id="MobiDB-lite"/>
    </source>
</evidence>
<proteinExistence type="predicted"/>
<dbReference type="Proteomes" id="UP001179952">
    <property type="component" value="Unassembled WGS sequence"/>
</dbReference>
<protein>
    <recommendedName>
        <fullName evidence="2">Myb-like domain-containing protein</fullName>
    </recommendedName>
</protein>
<dbReference type="PANTHER" id="PTHR37076">
    <property type="entry name" value="HISTONE-LYSINE N-METHYLTRANSFERASE, H3 LYSINE-79 SPECIFIC-LIKE-RELATED"/>
    <property type="match status" value="1"/>
</dbReference>
<dbReference type="EMBL" id="JAUJYN010000009">
    <property type="protein sequence ID" value="KAK1263892.1"/>
    <property type="molecule type" value="Genomic_DNA"/>
</dbReference>
<feature type="domain" description="Myb-like" evidence="2">
    <location>
        <begin position="1"/>
        <end position="60"/>
    </location>
</feature>
<evidence type="ECO:0000259" key="2">
    <source>
        <dbReference type="PROSITE" id="PS50090"/>
    </source>
</evidence>
<dbReference type="PROSITE" id="PS50090">
    <property type="entry name" value="MYB_LIKE"/>
    <property type="match status" value="1"/>
</dbReference>
<keyword evidence="4" id="KW-1185">Reference proteome</keyword>
<dbReference type="PANTHER" id="PTHR37076:SF3">
    <property type="entry name" value="STRESS RESPONSE PROTEIN NST1-LIKE"/>
    <property type="match status" value="1"/>
</dbReference>
<dbReference type="InterPro" id="IPR001005">
    <property type="entry name" value="SANT/Myb"/>
</dbReference>
<feature type="region of interest" description="Disordered" evidence="1">
    <location>
        <begin position="121"/>
        <end position="148"/>
    </location>
</feature>
<feature type="region of interest" description="Disordered" evidence="1">
    <location>
        <begin position="200"/>
        <end position="229"/>
    </location>
</feature>
<comment type="caution">
    <text evidence="3">The sequence shown here is derived from an EMBL/GenBank/DDBJ whole genome shotgun (WGS) entry which is preliminary data.</text>
</comment>